<dbReference type="Proteomes" id="UP000053890">
    <property type="component" value="Unassembled WGS sequence"/>
</dbReference>
<name>A0A194S0Y2_RHOGW</name>
<sequence>MSSSPLLSGGAQGPLRPVDRLKLRLRHACTRRAALVVLGGLVVLWLVDRGWHGTALERHRRAARRAQRLEGFSESRMELVPAGLKSPFDLPFDDLLAHPVLAAHRTPSCRLNTFQQDRYAPLLPSYGSGGRRAHAVKPTPPHDVPRHHLTYFVAINLVDSASVVPSLVRALYTVLSSLGPSRFHVSVYENGSSDDTPVQLFLLAKVLRQLGAGFTIVSDPKRRAGWTQGERIQGLAGLRNLVLEPLFDSPAGSFDRVLFLNDVHLCEAELLEILLQHEVQGADMSCGMDWKELRIPEFEDDYPLLFYDVWVARDMQGLPFYEIKQPGGDWALPSPVLPMSASRPRYESLLPIQVYSCFNGVAVLDAALFLPPHSLRFRAGSGGGDEHSECFVLCSDIWRVLSPVRLDGTPNKDGRGARIQVVPRASVGYRVDEYDKARQDRNTTAFELDGDERRAQQASEMVEWERWPPKLVTTYPFARWDEQISIPPF</sequence>
<organism evidence="1 2">
    <name type="scientific">Rhodotorula graminis (strain WP1)</name>
    <dbReference type="NCBI Taxonomy" id="578459"/>
    <lineage>
        <taxon>Eukaryota</taxon>
        <taxon>Fungi</taxon>
        <taxon>Dikarya</taxon>
        <taxon>Basidiomycota</taxon>
        <taxon>Pucciniomycotina</taxon>
        <taxon>Microbotryomycetes</taxon>
        <taxon>Sporidiobolales</taxon>
        <taxon>Sporidiobolaceae</taxon>
        <taxon>Rhodotorula</taxon>
    </lineage>
</organism>
<dbReference type="PANTHER" id="PTHR34144:SF5">
    <property type="entry name" value="ALPHA-1,3-MANNOSYLTRANSFERASE CMT1"/>
    <property type="match status" value="1"/>
</dbReference>
<evidence type="ECO:0000313" key="2">
    <source>
        <dbReference type="Proteomes" id="UP000053890"/>
    </source>
</evidence>
<dbReference type="RefSeq" id="XP_018270249.1">
    <property type="nucleotide sequence ID" value="XM_018417131.1"/>
</dbReference>
<keyword evidence="1" id="KW-0808">Transferase</keyword>
<dbReference type="GeneID" id="28977579"/>
<accession>A0A194S0Y2</accession>
<dbReference type="InterPro" id="IPR021047">
    <property type="entry name" value="Mannosyltransferase_CMT1"/>
</dbReference>
<reference evidence="1 2" key="1">
    <citation type="journal article" date="2015" name="Front. Microbiol.">
        <title>Genome sequence of the plant growth promoting endophytic yeast Rhodotorula graminis WP1.</title>
        <authorList>
            <person name="Firrincieli A."/>
            <person name="Otillar R."/>
            <person name="Salamov A."/>
            <person name="Schmutz J."/>
            <person name="Khan Z."/>
            <person name="Redman R.S."/>
            <person name="Fleck N.D."/>
            <person name="Lindquist E."/>
            <person name="Grigoriev I.V."/>
            <person name="Doty S.L."/>
        </authorList>
    </citation>
    <scope>NUCLEOTIDE SEQUENCE [LARGE SCALE GENOMIC DNA]</scope>
    <source>
        <strain evidence="1 2">WP1</strain>
    </source>
</reference>
<keyword evidence="2" id="KW-1185">Reference proteome</keyword>
<evidence type="ECO:0000313" key="1">
    <source>
        <dbReference type="EMBL" id="KPV74200.1"/>
    </source>
</evidence>
<dbReference type="AlphaFoldDB" id="A0A194S0Y2"/>
<dbReference type="PANTHER" id="PTHR34144">
    <property type="entry name" value="CHROMOSOME 8, WHOLE GENOME SHOTGUN SEQUENCE"/>
    <property type="match status" value="1"/>
</dbReference>
<dbReference type="EMBL" id="KQ474080">
    <property type="protein sequence ID" value="KPV74200.1"/>
    <property type="molecule type" value="Genomic_DNA"/>
</dbReference>
<proteinExistence type="predicted"/>
<dbReference type="Pfam" id="PF11735">
    <property type="entry name" value="CAP59_mtransfer"/>
    <property type="match status" value="1"/>
</dbReference>
<dbReference type="OrthoDB" id="262547at2759"/>
<dbReference type="OMA" id="NVAYEYK"/>
<gene>
    <name evidence="1" type="ORF">RHOBADRAFT_54053</name>
</gene>
<protein>
    <submittedName>
        <fullName evidence="1">Glycosyltransferase family 69 protein</fullName>
    </submittedName>
</protein>
<dbReference type="GO" id="GO:0016740">
    <property type="term" value="F:transferase activity"/>
    <property type="evidence" value="ECO:0007669"/>
    <property type="project" value="UniProtKB-KW"/>
</dbReference>